<reference evidence="2" key="1">
    <citation type="journal article" date="2019" name="Int. J. Syst. Evol. Microbiol.">
        <title>The Global Catalogue of Microorganisms (GCM) 10K type strain sequencing project: providing services to taxonomists for standard genome sequencing and annotation.</title>
        <authorList>
            <consortium name="The Broad Institute Genomics Platform"/>
            <consortium name="The Broad Institute Genome Sequencing Center for Infectious Disease"/>
            <person name="Wu L."/>
            <person name="Ma J."/>
        </authorList>
    </citation>
    <scope>NUCLEOTIDE SEQUENCE [LARGE SCALE GENOMIC DNA]</scope>
    <source>
        <strain evidence="2">KCTC 52366</strain>
    </source>
</reference>
<organism evidence="1 2">
    <name type="scientific">Psychromarinibacter halotolerans</name>
    <dbReference type="NCBI Taxonomy" id="1775175"/>
    <lineage>
        <taxon>Bacteria</taxon>
        <taxon>Pseudomonadati</taxon>
        <taxon>Pseudomonadota</taxon>
        <taxon>Alphaproteobacteria</taxon>
        <taxon>Rhodobacterales</taxon>
        <taxon>Paracoccaceae</taxon>
        <taxon>Psychromarinibacter</taxon>
    </lineage>
</organism>
<dbReference type="Pfam" id="PF11316">
    <property type="entry name" value="Rhamno_transf"/>
    <property type="match status" value="1"/>
</dbReference>
<dbReference type="Proteomes" id="UP001595632">
    <property type="component" value="Unassembled WGS sequence"/>
</dbReference>
<dbReference type="SUPFAM" id="SSF53448">
    <property type="entry name" value="Nucleotide-diphospho-sugar transferases"/>
    <property type="match status" value="1"/>
</dbReference>
<protein>
    <submittedName>
        <fullName evidence="1">Glycosyltransferase</fullName>
    </submittedName>
</protein>
<sequence length="269" mass="30712">MDLRNQVIGLIRFSFATIGNFYPGFDTIEDMEAFLFAPDRLERRFRLFEVYCLPSLAQQTDADFTCILLVGANMPAEWKERLRALCADVPAIRITEAEPQHHYAGIRAAFAEIPTEGFTHRTTFRFDDDDALDNGFIARLKDVAPRAAALGGIDNPTAIAHNLGFYLERRDDKTLVYPTCERTPISVGAALIAPVSWRDNIYKVDHRQLPQFFNAWSDTQHYAYVRTIHQDNKANPHRTGEKLQLPNKEIDAILRENFGRKLGAFKHID</sequence>
<dbReference type="InterPro" id="IPR021466">
    <property type="entry name" value="Put_rhamnosyl_transferase"/>
</dbReference>
<name>A0ABV7GR93_9RHOB</name>
<gene>
    <name evidence="1" type="ORF">ACFOGP_07285</name>
</gene>
<proteinExistence type="predicted"/>
<dbReference type="RefSeq" id="WP_275635109.1">
    <property type="nucleotide sequence ID" value="NZ_JARGYD010000019.1"/>
</dbReference>
<dbReference type="EMBL" id="JBHRTB010000010">
    <property type="protein sequence ID" value="MFC3142505.1"/>
    <property type="molecule type" value="Genomic_DNA"/>
</dbReference>
<dbReference type="CDD" id="cd00761">
    <property type="entry name" value="Glyco_tranf_GTA_type"/>
    <property type="match status" value="1"/>
</dbReference>
<accession>A0ABV7GR93</accession>
<keyword evidence="2" id="KW-1185">Reference proteome</keyword>
<evidence type="ECO:0000313" key="2">
    <source>
        <dbReference type="Proteomes" id="UP001595632"/>
    </source>
</evidence>
<evidence type="ECO:0000313" key="1">
    <source>
        <dbReference type="EMBL" id="MFC3142505.1"/>
    </source>
</evidence>
<comment type="caution">
    <text evidence="1">The sequence shown here is derived from an EMBL/GenBank/DDBJ whole genome shotgun (WGS) entry which is preliminary data.</text>
</comment>
<dbReference type="InterPro" id="IPR029044">
    <property type="entry name" value="Nucleotide-diphossugar_trans"/>
</dbReference>